<protein>
    <submittedName>
        <fullName evidence="2">Uncharacterized protein</fullName>
    </submittedName>
</protein>
<gene>
    <name evidence="2" type="ORF">BINO364_LOCUS16287</name>
</gene>
<dbReference type="Proteomes" id="UP000838878">
    <property type="component" value="Chromosome 9"/>
</dbReference>
<organism evidence="2 3">
    <name type="scientific">Brenthis ino</name>
    <name type="common">lesser marbled fritillary</name>
    <dbReference type="NCBI Taxonomy" id="405034"/>
    <lineage>
        <taxon>Eukaryota</taxon>
        <taxon>Metazoa</taxon>
        <taxon>Ecdysozoa</taxon>
        <taxon>Arthropoda</taxon>
        <taxon>Hexapoda</taxon>
        <taxon>Insecta</taxon>
        <taxon>Pterygota</taxon>
        <taxon>Neoptera</taxon>
        <taxon>Endopterygota</taxon>
        <taxon>Lepidoptera</taxon>
        <taxon>Glossata</taxon>
        <taxon>Ditrysia</taxon>
        <taxon>Papilionoidea</taxon>
        <taxon>Nymphalidae</taxon>
        <taxon>Heliconiinae</taxon>
        <taxon>Argynnini</taxon>
        <taxon>Brenthis</taxon>
    </lineage>
</organism>
<dbReference type="EMBL" id="OV170229">
    <property type="protein sequence ID" value="CAH0731409.1"/>
    <property type="molecule type" value="Genomic_DNA"/>
</dbReference>
<keyword evidence="3" id="KW-1185">Reference proteome</keyword>
<name>A0A8J9YGE1_9NEOP</name>
<sequence>MHKFYVNKFNYVKTLQLSRLRKTTYEEEFSDESADDDERDLLMPDKSPDEKENNAPILDVGLGGLELTANNIQNVDRQMYRYITF</sequence>
<evidence type="ECO:0000256" key="1">
    <source>
        <dbReference type="SAM" id="MobiDB-lite"/>
    </source>
</evidence>
<feature type="compositionally biased region" description="Acidic residues" evidence="1">
    <location>
        <begin position="26"/>
        <end position="39"/>
    </location>
</feature>
<feature type="non-terminal residue" evidence="2">
    <location>
        <position position="85"/>
    </location>
</feature>
<reference evidence="2" key="1">
    <citation type="submission" date="2021-12" db="EMBL/GenBank/DDBJ databases">
        <authorList>
            <person name="Martin H S."/>
        </authorList>
    </citation>
    <scope>NUCLEOTIDE SEQUENCE</scope>
</reference>
<dbReference type="AlphaFoldDB" id="A0A8J9YGE1"/>
<accession>A0A8J9YGE1</accession>
<feature type="compositionally biased region" description="Basic and acidic residues" evidence="1">
    <location>
        <begin position="40"/>
        <end position="53"/>
    </location>
</feature>
<feature type="region of interest" description="Disordered" evidence="1">
    <location>
        <begin position="26"/>
        <end position="57"/>
    </location>
</feature>
<proteinExistence type="predicted"/>
<evidence type="ECO:0000313" key="3">
    <source>
        <dbReference type="Proteomes" id="UP000838878"/>
    </source>
</evidence>
<evidence type="ECO:0000313" key="2">
    <source>
        <dbReference type="EMBL" id="CAH0731409.1"/>
    </source>
</evidence>